<name>A0ABV8NRX5_9SPHI</name>
<dbReference type="EMBL" id="JBHSBY010000139">
    <property type="protein sequence ID" value="MFC4198474.1"/>
    <property type="molecule type" value="Genomic_DNA"/>
</dbReference>
<evidence type="ECO:0000313" key="2">
    <source>
        <dbReference type="EMBL" id="MFC4198474.1"/>
    </source>
</evidence>
<feature type="transmembrane region" description="Helical" evidence="1">
    <location>
        <begin position="35"/>
        <end position="54"/>
    </location>
</feature>
<protein>
    <recommendedName>
        <fullName evidence="4">Four helix bundle sensory module for signal transduction</fullName>
    </recommendedName>
</protein>
<proteinExistence type="predicted"/>
<accession>A0ABV8NRX5</accession>
<gene>
    <name evidence="2" type="ORF">ACFOUY_17340</name>
</gene>
<comment type="caution">
    <text evidence="2">The sequence shown here is derived from an EMBL/GenBank/DDBJ whole genome shotgun (WGS) entry which is preliminary data.</text>
</comment>
<keyword evidence="1" id="KW-0812">Transmembrane</keyword>
<reference evidence="3" key="1">
    <citation type="journal article" date="2019" name="Int. J. Syst. Evol. Microbiol.">
        <title>The Global Catalogue of Microorganisms (GCM) 10K type strain sequencing project: providing services to taxonomists for standard genome sequencing and annotation.</title>
        <authorList>
            <consortium name="The Broad Institute Genomics Platform"/>
            <consortium name="The Broad Institute Genome Sequencing Center for Infectious Disease"/>
            <person name="Wu L."/>
            <person name="Ma J."/>
        </authorList>
    </citation>
    <scope>NUCLEOTIDE SEQUENCE [LARGE SCALE GENOMIC DNA]</scope>
    <source>
        <strain evidence="3">CCM 8689</strain>
    </source>
</reference>
<evidence type="ECO:0008006" key="4">
    <source>
        <dbReference type="Google" id="ProtNLM"/>
    </source>
</evidence>
<dbReference type="RefSeq" id="WP_378962468.1">
    <property type="nucleotide sequence ID" value="NZ_JBHRXC010000016.1"/>
</dbReference>
<evidence type="ECO:0000313" key="3">
    <source>
        <dbReference type="Proteomes" id="UP001595792"/>
    </source>
</evidence>
<sequence length="131" mass="14956">MKSQNHASPLWHRLLEGTRSCKAKFKNNLLGYPRLSLGIMMLMMICSGLVCFTVNRHGEEKSGEYFTNLKFSMPDDAKGNADALMEIISLQAELKTFLDKKIPSLEDSLRMERLLNRIGALNQKLKDHEKN</sequence>
<keyword evidence="1" id="KW-0472">Membrane</keyword>
<keyword evidence="3" id="KW-1185">Reference proteome</keyword>
<dbReference type="Proteomes" id="UP001595792">
    <property type="component" value="Unassembled WGS sequence"/>
</dbReference>
<keyword evidence="1" id="KW-1133">Transmembrane helix</keyword>
<evidence type="ECO:0000256" key="1">
    <source>
        <dbReference type="SAM" id="Phobius"/>
    </source>
</evidence>
<organism evidence="2 3">
    <name type="scientific">Pedobacter jamesrossensis</name>
    <dbReference type="NCBI Taxonomy" id="1908238"/>
    <lineage>
        <taxon>Bacteria</taxon>
        <taxon>Pseudomonadati</taxon>
        <taxon>Bacteroidota</taxon>
        <taxon>Sphingobacteriia</taxon>
        <taxon>Sphingobacteriales</taxon>
        <taxon>Sphingobacteriaceae</taxon>
        <taxon>Pedobacter</taxon>
    </lineage>
</organism>